<dbReference type="Pfam" id="PF01841">
    <property type="entry name" value="Transglut_core"/>
    <property type="match status" value="1"/>
</dbReference>
<dbReference type="InterPro" id="IPR018667">
    <property type="entry name" value="DUF2126"/>
</dbReference>
<dbReference type="SMART" id="SM00460">
    <property type="entry name" value="TGc"/>
    <property type="match status" value="1"/>
</dbReference>
<dbReference type="SUPFAM" id="SSF54001">
    <property type="entry name" value="Cysteine proteinases"/>
    <property type="match status" value="1"/>
</dbReference>
<dbReference type="InterPro" id="IPR038765">
    <property type="entry name" value="Papain-like_cys_pep_sf"/>
</dbReference>
<reference evidence="3 4" key="1">
    <citation type="submission" date="2019-08" db="EMBL/GenBank/DDBJ databases">
        <title>Deep-cultivation of Planctomycetes and their phenomic and genomic characterization uncovers novel biology.</title>
        <authorList>
            <person name="Wiegand S."/>
            <person name="Jogler M."/>
            <person name="Boedeker C."/>
            <person name="Pinto D."/>
            <person name="Vollmers J."/>
            <person name="Rivas-Marin E."/>
            <person name="Kohn T."/>
            <person name="Peeters S.H."/>
            <person name="Heuer A."/>
            <person name="Rast P."/>
            <person name="Oberbeckmann S."/>
            <person name="Bunk B."/>
            <person name="Jeske O."/>
            <person name="Meyerdierks A."/>
            <person name="Storesund J.E."/>
            <person name="Kallscheuer N."/>
            <person name="Luecker S."/>
            <person name="Lage O.M."/>
            <person name="Pohl T."/>
            <person name="Merkel B.J."/>
            <person name="Hornburger P."/>
            <person name="Mueller R.-W."/>
            <person name="Bruemmer F."/>
            <person name="Labrenz M."/>
            <person name="Spormann A.M."/>
            <person name="Op Den Camp H."/>
            <person name="Overmann J."/>
            <person name="Amann R."/>
            <person name="Jetten M.S.M."/>
            <person name="Mascher T."/>
            <person name="Medema M.H."/>
            <person name="Devos D.P."/>
            <person name="Kaster A.-K."/>
            <person name="Ovreas L."/>
            <person name="Rohde M."/>
            <person name="Galperin M.Y."/>
            <person name="Jogler C."/>
        </authorList>
    </citation>
    <scope>NUCLEOTIDE SEQUENCE [LARGE SCALE GENOMIC DNA]</scope>
    <source>
        <strain evidence="3 4">LF1</strain>
    </source>
</reference>
<evidence type="ECO:0000256" key="1">
    <source>
        <dbReference type="SAM" id="MobiDB-lite"/>
    </source>
</evidence>
<evidence type="ECO:0000313" key="3">
    <source>
        <dbReference type="EMBL" id="KAA1260434.1"/>
    </source>
</evidence>
<dbReference type="AlphaFoldDB" id="A0A5B1CM70"/>
<evidence type="ECO:0000259" key="2">
    <source>
        <dbReference type="SMART" id="SM00460"/>
    </source>
</evidence>
<evidence type="ECO:0000313" key="4">
    <source>
        <dbReference type="Proteomes" id="UP000322699"/>
    </source>
</evidence>
<dbReference type="RefSeq" id="WP_068258024.1">
    <property type="nucleotide sequence ID" value="NZ_LWSK01000002.1"/>
</dbReference>
<sequence length="1127" mass="127337">MTIRVALHHKTQYNYDRPIEVGPQLIRLRPAYHGRTPIDSYGLDVSPGKHFCNWQQDPFGNPIARYVFPELCDHLSITVDLIADMTVINPFDFFIEEESDHWPFVYDPALKLQLAPYLECEPMTPALEKWVSQLPKSADRMVDFLVEANQMAKDRVEYLVRMEPGVQTPEETLTINSGSCRDSAWMMVQSYRQIGLAARFVSGYLIQLTADEKPLDGPSGPTEDFCDLHAWVEVFLPGAGWVGLDPTSGLFAGEGHIPLACTPSYEGAAPITGGHEACEVTFSHEMSVSRYYETPRVTMPYSDDQWNDILEVGRKVDQQLDEGDVRLTMGGEPTFVSIDNMEDPQWNTDAVGEEKRVLSNVLLLRMRDKFAPGGLLHYGQGKWYPGESLPRWALTCLWRNDGEPIWRDPQWLADEGHDYNFKSEDANRFVRHLARELNISAKMTFPVYEDTFHYLWREQRLPIDVDPTDPKLEDPNERAMMIRTFQNGLGTPVGFVIPMRRAWWQARPGWIGGRWPVRGGKVYLLPGESPLGLRLPLDTLPVASAESDAIYTLPQDPTTLRGSLPSSRGMPSREMPKGNEYEVVRDGASSDDSASNAGYVNEQTLDLEDDDDLPTSDDIVRTALCVECRHGRLHVFMPPTQRMEDYLDLISAVEDTCAALELPVIIEGYLPPSDHRVEFFKVTPDPGVIEVNTQPSSSWDSLVNLTETLYEEAKQCRLGTDKFDLDGRHTGTGGGNHIVMGGATPMDSPFLRRPDLLGSVISFWNNHPALSYLFSSRFIGPTSQAPRFDESRRDSVYEMEIALSQLPERGEFIQPWLVDRLFRDLLVDLTGNTHRAEICIDKLYSPDSVTGRLGLVELRGFEMPPHARMSLAQQLFIRSIVAAFWKQPYAKPLTHWENSLHDKFMLPHFVWQDLCDAIGEIASDDAKMDPQWFVPHFEFRFPKIGEVNYQGIAMQLRSAIEPWYVMGEEPGGGGTARFVDSSVERVEVLLDHFDTTRYAVLCNGVNVPLHSTSVTGQYVAGIRFRAWQPPRCLHPTIGVHTPLRIELVDTRNRRSIGGCTYHVAHPGGRGTDRFPINANEAESRRAARFEDFGMSGGTIEVPAPVSPHVHPLGYRPYPVTLDLRRQF</sequence>
<protein>
    <recommendedName>
        <fullName evidence="2">Transglutaminase-like domain-containing protein</fullName>
    </recommendedName>
</protein>
<feature type="region of interest" description="Disordered" evidence="1">
    <location>
        <begin position="554"/>
        <end position="577"/>
    </location>
</feature>
<dbReference type="PANTHER" id="PTHR33490">
    <property type="entry name" value="BLR5614 PROTEIN-RELATED"/>
    <property type="match status" value="1"/>
</dbReference>
<keyword evidence="4" id="KW-1185">Reference proteome</keyword>
<feature type="domain" description="Transglutaminase-like" evidence="2">
    <location>
        <begin position="172"/>
        <end position="248"/>
    </location>
</feature>
<feature type="compositionally biased region" description="Polar residues" evidence="1">
    <location>
        <begin position="555"/>
        <end position="566"/>
    </location>
</feature>
<organism evidence="3 4">
    <name type="scientific">Rubripirellula obstinata</name>
    <dbReference type="NCBI Taxonomy" id="406547"/>
    <lineage>
        <taxon>Bacteria</taxon>
        <taxon>Pseudomonadati</taxon>
        <taxon>Planctomycetota</taxon>
        <taxon>Planctomycetia</taxon>
        <taxon>Pirellulales</taxon>
        <taxon>Pirellulaceae</taxon>
        <taxon>Rubripirellula</taxon>
    </lineage>
</organism>
<dbReference type="EMBL" id="VRLW01000001">
    <property type="protein sequence ID" value="KAA1260434.1"/>
    <property type="molecule type" value="Genomic_DNA"/>
</dbReference>
<dbReference type="InterPro" id="IPR013589">
    <property type="entry name" value="Bac_transglu_N"/>
</dbReference>
<dbReference type="Proteomes" id="UP000322699">
    <property type="component" value="Unassembled WGS sequence"/>
</dbReference>
<dbReference type="PANTHER" id="PTHR33490:SF1">
    <property type="entry name" value="SLL1233 PROTEIN"/>
    <property type="match status" value="1"/>
</dbReference>
<proteinExistence type="predicted"/>
<dbReference type="Pfam" id="PF09899">
    <property type="entry name" value="DUF2126"/>
    <property type="match status" value="1"/>
</dbReference>
<dbReference type="Pfam" id="PF08379">
    <property type="entry name" value="Bact_transglu_N"/>
    <property type="match status" value="1"/>
</dbReference>
<gene>
    <name evidence="3" type="ORF">LF1_29740</name>
</gene>
<name>A0A5B1CM70_9BACT</name>
<dbReference type="InterPro" id="IPR002931">
    <property type="entry name" value="Transglutaminase-like"/>
</dbReference>
<dbReference type="OrthoDB" id="9804872at2"/>
<dbReference type="Gene3D" id="3.10.620.30">
    <property type="match status" value="1"/>
</dbReference>
<accession>A0A5B1CM70</accession>
<comment type="caution">
    <text evidence="3">The sequence shown here is derived from an EMBL/GenBank/DDBJ whole genome shotgun (WGS) entry which is preliminary data.</text>
</comment>